<sequence>MYMQKDEVVGKTLRALSYIAVSFRISLAGVVRPTNTT</sequence>
<reference evidence="1" key="1">
    <citation type="journal article" date="2014" name="Nat. Commun.">
        <title>Multiple recent horizontal transfers of a large genomic region in cheese making fungi.</title>
        <authorList>
            <person name="Cheeseman K."/>
            <person name="Ropars J."/>
            <person name="Renault P."/>
            <person name="Dupont J."/>
            <person name="Gouzy J."/>
            <person name="Branca A."/>
            <person name="Abraham A.L."/>
            <person name="Ceppi M."/>
            <person name="Conseiller E."/>
            <person name="Debuchy R."/>
            <person name="Malagnac F."/>
            <person name="Goarin A."/>
            <person name="Silar P."/>
            <person name="Lacoste S."/>
            <person name="Sallet E."/>
            <person name="Bensimon A."/>
            <person name="Giraud T."/>
            <person name="Brygoo Y."/>
        </authorList>
    </citation>
    <scope>NUCLEOTIDE SEQUENCE [LARGE SCALE GENOMIC DNA]</scope>
    <source>
        <strain evidence="1">FM164</strain>
    </source>
</reference>
<evidence type="ECO:0000313" key="1">
    <source>
        <dbReference type="EMBL" id="CDM34872.1"/>
    </source>
</evidence>
<name>W6QZ97_PENRF</name>
<evidence type="ECO:0000313" key="2">
    <source>
        <dbReference type="Proteomes" id="UP000030686"/>
    </source>
</evidence>
<dbReference type="AlphaFoldDB" id="W6QZ97"/>
<accession>W6QZ97</accession>
<dbReference type="Proteomes" id="UP000030686">
    <property type="component" value="Unassembled WGS sequence"/>
</dbReference>
<keyword evidence="2" id="KW-1185">Reference proteome</keyword>
<dbReference type="EMBL" id="HG792017">
    <property type="protein sequence ID" value="CDM34872.1"/>
    <property type="molecule type" value="Genomic_DNA"/>
</dbReference>
<gene>
    <name evidence="1" type="ORF">PROQFM164_S03g001599</name>
</gene>
<proteinExistence type="predicted"/>
<organism evidence="1 2">
    <name type="scientific">Penicillium roqueforti (strain FM164)</name>
    <dbReference type="NCBI Taxonomy" id="1365484"/>
    <lineage>
        <taxon>Eukaryota</taxon>
        <taxon>Fungi</taxon>
        <taxon>Dikarya</taxon>
        <taxon>Ascomycota</taxon>
        <taxon>Pezizomycotina</taxon>
        <taxon>Eurotiomycetes</taxon>
        <taxon>Eurotiomycetidae</taxon>
        <taxon>Eurotiales</taxon>
        <taxon>Aspergillaceae</taxon>
        <taxon>Penicillium</taxon>
    </lineage>
</organism>
<protein>
    <submittedName>
        <fullName evidence="1">Genomic scaffold, ProqFM164S03</fullName>
    </submittedName>
</protein>